<dbReference type="InterPro" id="IPR000432">
    <property type="entry name" value="DNA_mismatch_repair_MutS_C"/>
</dbReference>
<dbReference type="SMART" id="SM00463">
    <property type="entry name" value="SMR"/>
    <property type="match status" value="1"/>
</dbReference>
<organism evidence="6 7">
    <name type="scientific">Flexistipes sinusarabici</name>
    <dbReference type="NCBI Taxonomy" id="2352"/>
    <lineage>
        <taxon>Bacteria</taxon>
        <taxon>Pseudomonadati</taxon>
        <taxon>Deferribacterota</taxon>
        <taxon>Deferribacteres</taxon>
        <taxon>Deferribacterales</taxon>
        <taxon>Flexistipitaceae</taxon>
        <taxon>Flexistipes</taxon>
    </lineage>
</organism>
<dbReference type="InterPro" id="IPR002625">
    <property type="entry name" value="Smr_dom"/>
</dbReference>
<dbReference type="Pfam" id="PF00488">
    <property type="entry name" value="MutS_V"/>
    <property type="match status" value="1"/>
</dbReference>
<evidence type="ECO:0000256" key="3">
    <source>
        <dbReference type="ARBA" id="ARBA00023125"/>
    </source>
</evidence>
<comment type="caution">
    <text evidence="6">The sequence shown here is derived from an EMBL/GenBank/DDBJ whole genome shotgun (WGS) entry which is preliminary data.</text>
</comment>
<dbReference type="GO" id="GO:0140664">
    <property type="term" value="F:ATP-dependent DNA damage sensor activity"/>
    <property type="evidence" value="ECO:0007669"/>
    <property type="project" value="InterPro"/>
</dbReference>
<dbReference type="GO" id="GO:0005524">
    <property type="term" value="F:ATP binding"/>
    <property type="evidence" value="ECO:0007669"/>
    <property type="project" value="UniProtKB-KW"/>
</dbReference>
<dbReference type="SMART" id="SM00534">
    <property type="entry name" value="MUTSac"/>
    <property type="match status" value="1"/>
</dbReference>
<dbReference type="PANTHER" id="PTHR48466">
    <property type="entry name" value="OS10G0509000 PROTEIN-RELATED"/>
    <property type="match status" value="1"/>
</dbReference>
<evidence type="ECO:0000256" key="4">
    <source>
        <dbReference type="SAM" id="Coils"/>
    </source>
</evidence>
<dbReference type="GO" id="GO:0006298">
    <property type="term" value="P:mismatch repair"/>
    <property type="evidence" value="ECO:0007669"/>
    <property type="project" value="InterPro"/>
</dbReference>
<dbReference type="SUPFAM" id="SSF52540">
    <property type="entry name" value="P-loop containing nucleoside triphosphate hydrolases"/>
    <property type="match status" value="1"/>
</dbReference>
<dbReference type="Proteomes" id="UP000323337">
    <property type="component" value="Unassembled WGS sequence"/>
</dbReference>
<proteinExistence type="predicted"/>
<evidence type="ECO:0000313" key="7">
    <source>
        <dbReference type="Proteomes" id="UP000323337"/>
    </source>
</evidence>
<evidence type="ECO:0000313" key="6">
    <source>
        <dbReference type="EMBL" id="TYB32901.1"/>
    </source>
</evidence>
<dbReference type="AlphaFoldDB" id="A0A5D0MN51"/>
<keyword evidence="1" id="KW-0547">Nucleotide-binding</keyword>
<dbReference type="InterPro" id="IPR045076">
    <property type="entry name" value="MutS"/>
</dbReference>
<keyword evidence="3" id="KW-0238">DNA-binding</keyword>
<dbReference type="PROSITE" id="PS50828">
    <property type="entry name" value="SMR"/>
    <property type="match status" value="1"/>
</dbReference>
<dbReference type="InterPro" id="IPR046893">
    <property type="entry name" value="MSSS"/>
</dbReference>
<name>A0A5D0MN51_FLESI</name>
<dbReference type="Gene3D" id="3.30.1370.110">
    <property type="match status" value="1"/>
</dbReference>
<dbReference type="InterPro" id="IPR036063">
    <property type="entry name" value="Smr_dom_sf"/>
</dbReference>
<dbReference type="RefSeq" id="WP_303701601.1">
    <property type="nucleotide sequence ID" value="NZ_VSIV01000241.1"/>
</dbReference>
<reference evidence="6 7" key="1">
    <citation type="submission" date="2019-08" db="EMBL/GenBank/DDBJ databases">
        <title>Genomic characterization of a novel candidate phylum (ARYD3) from a high temperature, high salinity tertiary oil reservoir in north central Oklahoma, USA.</title>
        <authorList>
            <person name="Youssef N.H."/>
            <person name="Yadav A."/>
            <person name="Elshahed M.S."/>
        </authorList>
    </citation>
    <scope>NUCLEOTIDE SEQUENCE [LARGE SCALE GENOMIC DNA]</scope>
    <source>
        <strain evidence="6">ARYD1</strain>
    </source>
</reference>
<keyword evidence="4" id="KW-0175">Coiled coil</keyword>
<dbReference type="Pfam" id="PF01713">
    <property type="entry name" value="Smr"/>
    <property type="match status" value="1"/>
</dbReference>
<feature type="coiled-coil region" evidence="4">
    <location>
        <begin position="157"/>
        <end position="212"/>
    </location>
</feature>
<dbReference type="GO" id="GO:0030983">
    <property type="term" value="F:mismatched DNA binding"/>
    <property type="evidence" value="ECO:0007669"/>
    <property type="project" value="InterPro"/>
</dbReference>
<gene>
    <name evidence="6" type="ORF">FXF49_09165</name>
</gene>
<keyword evidence="2" id="KW-0067">ATP-binding</keyword>
<feature type="domain" description="Smr" evidence="5">
    <location>
        <begin position="342"/>
        <end position="412"/>
    </location>
</feature>
<protein>
    <recommendedName>
        <fullName evidence="5">Smr domain-containing protein</fullName>
    </recommendedName>
</protein>
<evidence type="ECO:0000259" key="5">
    <source>
        <dbReference type="PROSITE" id="PS50828"/>
    </source>
</evidence>
<dbReference type="Gene3D" id="3.40.50.300">
    <property type="entry name" value="P-loop containing nucleotide triphosphate hydrolases"/>
    <property type="match status" value="1"/>
</dbReference>
<sequence>LPVFAKALKMTDFHSVFADIGDKQSLILDLSTFSSHMLNIKKILDEADKNSLVLLDELGTGTEPKEGAALAVSIIEYLLEKNAKVVVTTHFSEVKNYALKHKEAIIYSVDFDYENFLPKYRLLSGVVGKSNPLVIAGKLGFNETVIKNAENIIEKNSSQAEFKLDELNEQKAALERRIFDLKQHEQSVLEQKEDVERREKEINRKLRMKESEILEESYSLLQKLKRKMKSKKPVYSEKQLDEDIKATEEKLNKVKKHDKPVENISKGDTVFLEKYNKEAEILDVDKDRVYVDMGGIKVKMNKNDIVGRKINKNAKTSGKSHENIKVSTPPNAALKREIVVVGKTVDEAWDRVDKFIDEAILANISVIFIIHGRGSGALKRGLRDYLKDDVRVNSYKEASPKEGGAAVTVVTL</sequence>
<evidence type="ECO:0000256" key="1">
    <source>
        <dbReference type="ARBA" id="ARBA00022741"/>
    </source>
</evidence>
<dbReference type="Pfam" id="PF20297">
    <property type="entry name" value="MSSS"/>
    <property type="match status" value="1"/>
</dbReference>
<accession>A0A5D0MN51</accession>
<feature type="non-terminal residue" evidence="6">
    <location>
        <position position="1"/>
    </location>
</feature>
<dbReference type="EMBL" id="VSIV01000241">
    <property type="protein sequence ID" value="TYB32901.1"/>
    <property type="molecule type" value="Genomic_DNA"/>
</dbReference>
<dbReference type="InterPro" id="IPR027417">
    <property type="entry name" value="P-loop_NTPase"/>
</dbReference>
<evidence type="ECO:0000256" key="2">
    <source>
        <dbReference type="ARBA" id="ARBA00022840"/>
    </source>
</evidence>
<dbReference type="SUPFAM" id="SSF160443">
    <property type="entry name" value="SMR domain-like"/>
    <property type="match status" value="1"/>
</dbReference>
<dbReference type="PANTHER" id="PTHR48466:SF2">
    <property type="entry name" value="OS10G0509000 PROTEIN"/>
    <property type="match status" value="1"/>
</dbReference>